<proteinExistence type="predicted"/>
<organism evidence="1 2">
    <name type="scientific">Mesorhizobium muleiense</name>
    <dbReference type="NCBI Taxonomy" id="1004279"/>
    <lineage>
        <taxon>Bacteria</taxon>
        <taxon>Pseudomonadati</taxon>
        <taxon>Pseudomonadota</taxon>
        <taxon>Alphaproteobacteria</taxon>
        <taxon>Hyphomicrobiales</taxon>
        <taxon>Phyllobacteriaceae</taxon>
        <taxon>Mesorhizobium</taxon>
    </lineage>
</organism>
<evidence type="ECO:0000313" key="1">
    <source>
        <dbReference type="EMBL" id="SDI30517.1"/>
    </source>
</evidence>
<protein>
    <submittedName>
        <fullName evidence="1">Uncharacterized protein</fullName>
    </submittedName>
</protein>
<sequence length="52" mass="5792">METAKTAASNQRAWWTLFSIGSLRELTASNCCEQPQFRVAGYPGYYAKTGET</sequence>
<dbReference type="EMBL" id="FNEE01000001">
    <property type="protein sequence ID" value="SDI30517.1"/>
    <property type="molecule type" value="Genomic_DNA"/>
</dbReference>
<gene>
    <name evidence="1" type="ORF">SAMN05428953_101710</name>
</gene>
<dbReference type="AlphaFoldDB" id="A0A1G8JHM1"/>
<evidence type="ECO:0000313" key="2">
    <source>
        <dbReference type="Proteomes" id="UP000198894"/>
    </source>
</evidence>
<dbReference type="Proteomes" id="UP000198894">
    <property type="component" value="Unassembled WGS sequence"/>
</dbReference>
<keyword evidence="2" id="KW-1185">Reference proteome</keyword>
<name>A0A1G8JHM1_9HYPH</name>
<accession>A0A1G8JHM1</accession>
<reference evidence="2" key="1">
    <citation type="submission" date="2016-10" db="EMBL/GenBank/DDBJ databases">
        <authorList>
            <person name="Varghese N."/>
            <person name="Submissions S."/>
        </authorList>
    </citation>
    <scope>NUCLEOTIDE SEQUENCE [LARGE SCALE GENOMIC DNA]</scope>
    <source>
        <strain evidence="2">CGMCC 1.11022</strain>
    </source>
</reference>